<evidence type="ECO:0000313" key="6">
    <source>
        <dbReference type="Proteomes" id="UP001556367"/>
    </source>
</evidence>
<protein>
    <recommendedName>
        <fullName evidence="7">Transcription factor</fullName>
    </recommendedName>
</protein>
<evidence type="ECO:0000256" key="3">
    <source>
        <dbReference type="PROSITE-ProRule" id="PRU00221"/>
    </source>
</evidence>
<comment type="caution">
    <text evidence="5">The sequence shown here is derived from an EMBL/GenBank/DDBJ whole genome shotgun (WGS) entry which is preliminary data.</text>
</comment>
<sequence>MSDDMFAAMGIAGFGKPSAKKRQLDPRRFDKNKRDEIPVSAPVQQPLAPAAGPSARAPGKNQAAQDSDEDDDAVGPAPPPVTNQENEPEEPEYDPDEGDDADDDQDASQFPITHEITLKDHTKVVSALALDPSGARVVSGSHDYDCKLWDFGGMDMRCKPFKTWEPAGTYHIHDLKYSIDGQRFLVISGTTQPKMYTRDGEELGAFMKGDMYIRDMKHTSGHVFELSACAWHPKNHETFITSAADSTIRIWDAEDRRKQKTVIVVKSKERGARTKVTACAYSSDGNIISGSCLDGALHMWQANSNFVRPSMTIEGAHTKGSETGSIVFSVDGRTLVTRGGDDTVKLWDLRSFKKPLATRSEVGTLYPNTNAMFSPDDKYVITGAAATSKGGKGKLLFLEKDSLDVAKALEVDSTPVKVFWHSKINQIVTGLSNGQICVLYSPKSSLNGAKLLMNKGPPRKVTVEDMSDALAAPTIITPHALPMFRDADVGPGSKRKREKERMDPRKSKRPELPVTGPGRGGRVGASATQHVVQNLVRDTTRDEDPREALLKYADAGEKDPQWTGAWRLNQPKPVFQDATADDEGEEK</sequence>
<feature type="repeat" description="WD" evidence="3">
    <location>
        <begin position="219"/>
        <end position="261"/>
    </location>
</feature>
<dbReference type="Pfam" id="PF00400">
    <property type="entry name" value="WD40"/>
    <property type="match status" value="4"/>
</dbReference>
<dbReference type="PANTHER" id="PTHR16017:SF0">
    <property type="entry name" value="WD REPEAT-CONTAINING PROTEIN 70"/>
    <property type="match status" value="1"/>
</dbReference>
<gene>
    <name evidence="5" type="ORF">HGRIS_007644</name>
</gene>
<feature type="compositionally biased region" description="Basic and acidic residues" evidence="4">
    <location>
        <begin position="22"/>
        <end position="37"/>
    </location>
</feature>
<dbReference type="PRINTS" id="PR00320">
    <property type="entry name" value="GPROTEINBRPT"/>
</dbReference>
<accession>A0ABR3J5G1</accession>
<dbReference type="SMART" id="SM00320">
    <property type="entry name" value="WD40"/>
    <property type="match status" value="5"/>
</dbReference>
<dbReference type="InterPro" id="IPR036322">
    <property type="entry name" value="WD40_repeat_dom_sf"/>
</dbReference>
<evidence type="ECO:0000256" key="4">
    <source>
        <dbReference type="SAM" id="MobiDB-lite"/>
    </source>
</evidence>
<dbReference type="EMBL" id="JASNQZ010000011">
    <property type="protein sequence ID" value="KAL0950885.1"/>
    <property type="molecule type" value="Genomic_DNA"/>
</dbReference>
<dbReference type="PROSITE" id="PS50082">
    <property type="entry name" value="WD_REPEATS_2"/>
    <property type="match status" value="3"/>
</dbReference>
<feature type="repeat" description="WD" evidence="3">
    <location>
        <begin position="325"/>
        <end position="351"/>
    </location>
</feature>
<name>A0ABR3J5G1_9AGAR</name>
<dbReference type="PANTHER" id="PTHR16017">
    <property type="entry name" value="GASTRULATION DEFECTIVE PROTEIN 1-RELATED"/>
    <property type="match status" value="1"/>
</dbReference>
<evidence type="ECO:0000256" key="1">
    <source>
        <dbReference type="ARBA" id="ARBA00022574"/>
    </source>
</evidence>
<dbReference type="InterPro" id="IPR020472">
    <property type="entry name" value="WD40_PAC1"/>
</dbReference>
<feature type="compositionally biased region" description="Basic and acidic residues" evidence="4">
    <location>
        <begin position="538"/>
        <end position="560"/>
    </location>
</feature>
<feature type="region of interest" description="Disordered" evidence="4">
    <location>
        <begin position="482"/>
        <end position="587"/>
    </location>
</feature>
<dbReference type="InterPro" id="IPR015943">
    <property type="entry name" value="WD40/YVTN_repeat-like_dom_sf"/>
</dbReference>
<feature type="repeat" description="WD" evidence="3">
    <location>
        <begin position="118"/>
        <end position="150"/>
    </location>
</feature>
<dbReference type="SUPFAM" id="SSF50978">
    <property type="entry name" value="WD40 repeat-like"/>
    <property type="match status" value="1"/>
</dbReference>
<evidence type="ECO:0008006" key="7">
    <source>
        <dbReference type="Google" id="ProtNLM"/>
    </source>
</evidence>
<dbReference type="InterPro" id="IPR051858">
    <property type="entry name" value="WD_repeat_GAD-1"/>
</dbReference>
<feature type="compositionally biased region" description="Low complexity" evidence="4">
    <location>
        <begin position="46"/>
        <end position="65"/>
    </location>
</feature>
<keyword evidence="2" id="KW-0677">Repeat</keyword>
<feature type="compositionally biased region" description="Basic and acidic residues" evidence="4">
    <location>
        <begin position="499"/>
        <end position="511"/>
    </location>
</feature>
<keyword evidence="6" id="KW-1185">Reference proteome</keyword>
<feature type="compositionally biased region" description="Acidic residues" evidence="4">
    <location>
        <begin position="86"/>
        <end position="106"/>
    </location>
</feature>
<proteinExistence type="predicted"/>
<dbReference type="PROSITE" id="PS50294">
    <property type="entry name" value="WD_REPEATS_REGION"/>
    <property type="match status" value="2"/>
</dbReference>
<feature type="region of interest" description="Disordered" evidence="4">
    <location>
        <begin position="1"/>
        <end position="107"/>
    </location>
</feature>
<evidence type="ECO:0000256" key="2">
    <source>
        <dbReference type="ARBA" id="ARBA00022737"/>
    </source>
</evidence>
<evidence type="ECO:0000313" key="5">
    <source>
        <dbReference type="EMBL" id="KAL0950885.1"/>
    </source>
</evidence>
<organism evidence="5 6">
    <name type="scientific">Hohenbuehelia grisea</name>
    <dbReference type="NCBI Taxonomy" id="104357"/>
    <lineage>
        <taxon>Eukaryota</taxon>
        <taxon>Fungi</taxon>
        <taxon>Dikarya</taxon>
        <taxon>Basidiomycota</taxon>
        <taxon>Agaricomycotina</taxon>
        <taxon>Agaricomycetes</taxon>
        <taxon>Agaricomycetidae</taxon>
        <taxon>Agaricales</taxon>
        <taxon>Pleurotineae</taxon>
        <taxon>Pleurotaceae</taxon>
        <taxon>Hohenbuehelia</taxon>
    </lineage>
</organism>
<keyword evidence="1 3" id="KW-0853">WD repeat</keyword>
<dbReference type="Proteomes" id="UP001556367">
    <property type="component" value="Unassembled WGS sequence"/>
</dbReference>
<dbReference type="Gene3D" id="2.130.10.10">
    <property type="entry name" value="YVTN repeat-like/Quinoprotein amine dehydrogenase"/>
    <property type="match status" value="2"/>
</dbReference>
<dbReference type="InterPro" id="IPR001680">
    <property type="entry name" value="WD40_rpt"/>
</dbReference>
<reference evidence="6" key="1">
    <citation type="submission" date="2024-06" db="EMBL/GenBank/DDBJ databases">
        <title>Multi-omics analyses provide insights into the biosynthesis of the anticancer antibiotic pleurotin in Hohenbuehelia grisea.</title>
        <authorList>
            <person name="Weaver J.A."/>
            <person name="Alberti F."/>
        </authorList>
    </citation>
    <scope>NUCLEOTIDE SEQUENCE [LARGE SCALE GENOMIC DNA]</scope>
    <source>
        <strain evidence="6">T-177</strain>
    </source>
</reference>